<feature type="region of interest" description="Disordered" evidence="1">
    <location>
        <begin position="259"/>
        <end position="302"/>
    </location>
</feature>
<proteinExistence type="predicted"/>
<dbReference type="Proteomes" id="UP000319263">
    <property type="component" value="Chromosome"/>
</dbReference>
<protein>
    <submittedName>
        <fullName evidence="3">S9 family peptidase</fullName>
    </submittedName>
</protein>
<dbReference type="AlphaFoldDB" id="A0A516PYL4"/>
<feature type="domain" description="Peptidase S9 prolyl oligopeptidase catalytic" evidence="2">
    <location>
        <begin position="317"/>
        <end position="523"/>
    </location>
</feature>
<dbReference type="OrthoDB" id="128799at2"/>
<gene>
    <name evidence="3" type="ORF">FOE78_10335</name>
</gene>
<accession>A0A516PYL4</accession>
<organism evidence="3 4">
    <name type="scientific">Microlunatus elymi</name>
    <dbReference type="NCBI Taxonomy" id="2596828"/>
    <lineage>
        <taxon>Bacteria</taxon>
        <taxon>Bacillati</taxon>
        <taxon>Actinomycetota</taxon>
        <taxon>Actinomycetes</taxon>
        <taxon>Propionibacteriales</taxon>
        <taxon>Propionibacteriaceae</taxon>
        <taxon>Microlunatus</taxon>
    </lineage>
</organism>
<evidence type="ECO:0000313" key="3">
    <source>
        <dbReference type="EMBL" id="QDP96242.1"/>
    </source>
</evidence>
<reference evidence="3 4" key="1">
    <citation type="submission" date="2019-07" db="EMBL/GenBank/DDBJ databases">
        <title>Microlunatus dokdonensis sp. nov. isolated from the rhizospheric soil of the wild plant Elymus tsukushiensis.</title>
        <authorList>
            <person name="Ghim S.-Y."/>
            <person name="Hwang Y.-J."/>
            <person name="Son J.-S."/>
            <person name="Shin J.-H."/>
        </authorList>
    </citation>
    <scope>NUCLEOTIDE SEQUENCE [LARGE SCALE GENOMIC DNA]</scope>
    <source>
        <strain evidence="3 4">KUDC0627</strain>
    </source>
</reference>
<keyword evidence="4" id="KW-1185">Reference proteome</keyword>
<dbReference type="Pfam" id="PF00326">
    <property type="entry name" value="Peptidase_S9"/>
    <property type="match status" value="1"/>
</dbReference>
<evidence type="ECO:0000256" key="1">
    <source>
        <dbReference type="SAM" id="MobiDB-lite"/>
    </source>
</evidence>
<dbReference type="SUPFAM" id="SSF82171">
    <property type="entry name" value="DPP6 N-terminal domain-like"/>
    <property type="match status" value="1"/>
</dbReference>
<dbReference type="InterPro" id="IPR011042">
    <property type="entry name" value="6-blade_b-propeller_TolB-like"/>
</dbReference>
<dbReference type="EMBL" id="CP041692">
    <property type="protein sequence ID" value="QDP96242.1"/>
    <property type="molecule type" value="Genomic_DNA"/>
</dbReference>
<dbReference type="GO" id="GO:0006508">
    <property type="term" value="P:proteolysis"/>
    <property type="evidence" value="ECO:0007669"/>
    <property type="project" value="InterPro"/>
</dbReference>
<feature type="compositionally biased region" description="Basic and acidic residues" evidence="1">
    <location>
        <begin position="213"/>
        <end position="226"/>
    </location>
</feature>
<dbReference type="Gene3D" id="3.40.50.1820">
    <property type="entry name" value="alpha/beta hydrolase"/>
    <property type="match status" value="1"/>
</dbReference>
<dbReference type="InterPro" id="IPR001375">
    <property type="entry name" value="Peptidase_S9_cat"/>
</dbReference>
<dbReference type="GO" id="GO:0008236">
    <property type="term" value="F:serine-type peptidase activity"/>
    <property type="evidence" value="ECO:0007669"/>
    <property type="project" value="InterPro"/>
</dbReference>
<dbReference type="Gene3D" id="2.120.10.30">
    <property type="entry name" value="TolB, C-terminal domain"/>
    <property type="match status" value="1"/>
</dbReference>
<sequence>MIARRLTDGPEVADRVLCAGADFYASPEVSADGRLAWIEWDHPNMPWDSTRLMTATLPRDAAGNIDLDPGVAGPMTPTKIAGGVGESVSVPRWMPDGSLIFVSDRTDWWNLYRRTGETITALQPMPAEFAGPQWVLGDQPYVIMDADRIACSWNAGNREHLGILDLASGTLDEIETGAVAVGSLSSNGKQLVTRLGYPNRPAELVVIDLNESDPIHPARPDGERRVIRSSSDQPPEPGLVSLAEAVQWESDLGPVHGWFYPPRNDHDDHDHDGRDHDDHDHDGRDHDDHDHETMTTERPPMITVSHGGPTGGSTPVYDPEVQFWTSRGIAVLDVNYGGSTGYGRRYRERLHRAWGLVDVADCAAGARAMAEQGRVDPRRLAIQGSSAGGYTTLRALTSTDVFSAGISRYGIGDLTALVADTHKFESRYPESLIGAYPAEAAVYADRSPINHVDQLDAPILLLQGSEDKVVPPNQAETFAAAARGKGLPVALIMYDGEGHGFRAAENIIAAQQACLSFLGRVFGFTPADRLPELKIENL</sequence>
<feature type="compositionally biased region" description="Basic and acidic residues" evidence="1">
    <location>
        <begin position="263"/>
        <end position="295"/>
    </location>
</feature>
<dbReference type="KEGG" id="mik:FOE78_10335"/>
<evidence type="ECO:0000259" key="2">
    <source>
        <dbReference type="Pfam" id="PF00326"/>
    </source>
</evidence>
<feature type="region of interest" description="Disordered" evidence="1">
    <location>
        <begin position="212"/>
        <end position="238"/>
    </location>
</feature>
<dbReference type="PANTHER" id="PTHR43056:SF5">
    <property type="entry name" value="PEPTIDASE S9 PROLYL OLIGOPEPTIDASE CATALYTIC DOMAIN-CONTAINING PROTEIN"/>
    <property type="match status" value="1"/>
</dbReference>
<name>A0A516PYL4_9ACTN</name>
<evidence type="ECO:0000313" key="4">
    <source>
        <dbReference type="Proteomes" id="UP000319263"/>
    </source>
</evidence>
<dbReference type="RefSeq" id="WP_143986208.1">
    <property type="nucleotide sequence ID" value="NZ_CP041692.1"/>
</dbReference>
<dbReference type="InterPro" id="IPR050585">
    <property type="entry name" value="Xaa-Pro_dipeptidyl-ppase/CocE"/>
</dbReference>
<dbReference type="InterPro" id="IPR029058">
    <property type="entry name" value="AB_hydrolase_fold"/>
</dbReference>
<dbReference type="SUPFAM" id="SSF53474">
    <property type="entry name" value="alpha/beta-Hydrolases"/>
    <property type="match status" value="1"/>
</dbReference>
<dbReference type="PANTHER" id="PTHR43056">
    <property type="entry name" value="PEPTIDASE S9 PROLYL OLIGOPEPTIDASE"/>
    <property type="match status" value="1"/>
</dbReference>